<name>I3ILJ6_9BACT</name>
<dbReference type="Pfam" id="PF14390">
    <property type="entry name" value="DUF4420"/>
    <property type="match status" value="1"/>
</dbReference>
<evidence type="ECO:0000313" key="2">
    <source>
        <dbReference type="Proteomes" id="UP000002985"/>
    </source>
</evidence>
<evidence type="ECO:0000313" key="1">
    <source>
        <dbReference type="EMBL" id="GAB62591.1"/>
    </source>
</evidence>
<dbReference type="Proteomes" id="UP000002985">
    <property type="component" value="Unassembled WGS sequence"/>
</dbReference>
<reference evidence="1 2" key="1">
    <citation type="journal article" date="2012" name="FEBS Lett.">
        <title>Anammox organism KSU-1 expresses a NirK-type copper-containing nitrite reductase instead of a NirS-type with cytochrome cd1.</title>
        <authorList>
            <person name="Hira D."/>
            <person name="Toh H."/>
            <person name="Migita C.T."/>
            <person name="Okubo H."/>
            <person name="Nishiyama T."/>
            <person name="Hattori M."/>
            <person name="Furukawa K."/>
            <person name="Fujii T."/>
        </authorList>
    </citation>
    <scope>NUCLEOTIDE SEQUENCE [LARGE SCALE GENOMIC DNA]</scope>
</reference>
<proteinExistence type="predicted"/>
<comment type="caution">
    <text evidence="1">The sequence shown here is derived from an EMBL/GenBank/DDBJ whole genome shotgun (WGS) entry which is preliminary data.</text>
</comment>
<gene>
    <name evidence="1" type="ORF">KSU1_C0995</name>
</gene>
<evidence type="ECO:0008006" key="3">
    <source>
        <dbReference type="Google" id="ProtNLM"/>
    </source>
</evidence>
<keyword evidence="2" id="KW-1185">Reference proteome</keyword>
<dbReference type="InterPro" id="IPR025534">
    <property type="entry name" value="DUF4420"/>
</dbReference>
<dbReference type="AlphaFoldDB" id="I3ILJ6"/>
<organism evidence="1 2">
    <name type="scientific">Candidatus Jettenia caeni</name>
    <dbReference type="NCBI Taxonomy" id="247490"/>
    <lineage>
        <taxon>Bacteria</taxon>
        <taxon>Pseudomonadati</taxon>
        <taxon>Planctomycetota</taxon>
        <taxon>Candidatus Brocadiia</taxon>
        <taxon>Candidatus Brocadiales</taxon>
        <taxon>Candidatus Brocadiaceae</taxon>
        <taxon>Candidatus Jettenia</taxon>
    </lineage>
</organism>
<protein>
    <recommendedName>
        <fullName evidence="3">PD-(D/E)XK motif protein</fullName>
    </recommendedName>
</protein>
<dbReference type="EMBL" id="BAFH01000003">
    <property type="protein sequence ID" value="GAB62591.1"/>
    <property type="molecule type" value="Genomic_DNA"/>
</dbReference>
<accession>I3ILJ6</accession>
<dbReference type="STRING" id="247490.KSU1_C0995"/>
<dbReference type="eggNOG" id="ENOG502Z9WJ">
    <property type="taxonomic scope" value="Bacteria"/>
</dbReference>
<sequence length="283" mass="33086">MSAFVDLQVKSWDKLRDIKIEILPDEKHTEKQFLLVLLLNNQHSDIFSALCEDLVQQVAHVTRETELIKQLLLRLEKWRLLFEKMGQQGLSEEAQRALYGELYFLRKFLQNIPKPDYCINSWKGAEKSVQDFQFADWAVEIKTTHGKNQQKLHISSERQLDISLVPRIFLIHYSLEVRQNHGETLNSIVDNLLKMLSGNPSAHNVFRLKLLEAGYFDIHRPLYNNTGYSIRQENIYRITDDFPKITEAQIPSGVGDVRYSLIVSANEDWTLDEKLLFQNLKED</sequence>